<name>A0ABX0BNL4_9PSEU</name>
<feature type="non-terminal residue" evidence="1">
    <location>
        <position position="68"/>
    </location>
</feature>
<feature type="non-terminal residue" evidence="1">
    <location>
        <position position="1"/>
    </location>
</feature>
<evidence type="ECO:0000313" key="2">
    <source>
        <dbReference type="Proteomes" id="UP000470404"/>
    </source>
</evidence>
<dbReference type="InterPro" id="IPR027417">
    <property type="entry name" value="P-loop_NTPase"/>
</dbReference>
<keyword evidence="1" id="KW-0547">Nucleotide-binding</keyword>
<proteinExistence type="predicted"/>
<dbReference type="EMBL" id="JAAGNC010000019">
    <property type="protein sequence ID" value="NEC54418.1"/>
    <property type="molecule type" value="Genomic_DNA"/>
</dbReference>
<keyword evidence="2" id="KW-1185">Reference proteome</keyword>
<organism evidence="1 2">
    <name type="scientific">Amycolatopsis rubida</name>
    <dbReference type="NCBI Taxonomy" id="112413"/>
    <lineage>
        <taxon>Bacteria</taxon>
        <taxon>Bacillati</taxon>
        <taxon>Actinomycetota</taxon>
        <taxon>Actinomycetes</taxon>
        <taxon>Pseudonocardiales</taxon>
        <taxon>Pseudonocardiaceae</taxon>
        <taxon>Amycolatopsis</taxon>
    </lineage>
</organism>
<dbReference type="GO" id="GO:0005524">
    <property type="term" value="F:ATP binding"/>
    <property type="evidence" value="ECO:0007669"/>
    <property type="project" value="UniProtKB-KW"/>
</dbReference>
<protein>
    <submittedName>
        <fullName evidence="1">ABC transporter ATP-binding protein</fullName>
    </submittedName>
</protein>
<evidence type="ECO:0000313" key="1">
    <source>
        <dbReference type="EMBL" id="NEC54418.1"/>
    </source>
</evidence>
<sequence length="68" mass="6896">LRIRGLSGPGLSGLDLAAAAGEFVGVVVDDLAAADTLVQCLGRQQDPDSGEILLAGVPARDLDPDVVR</sequence>
<keyword evidence="1" id="KW-0067">ATP-binding</keyword>
<reference evidence="1 2" key="1">
    <citation type="submission" date="2020-01" db="EMBL/GenBank/DDBJ databases">
        <title>Insect and environment-associated Actinomycetes.</title>
        <authorList>
            <person name="Currrie C."/>
            <person name="Chevrette M."/>
            <person name="Carlson C."/>
            <person name="Stubbendieck R."/>
            <person name="Wendt-Pienkowski E."/>
        </authorList>
    </citation>
    <scope>NUCLEOTIDE SEQUENCE [LARGE SCALE GENOMIC DNA]</scope>
    <source>
        <strain evidence="1 2">SID8386</strain>
    </source>
</reference>
<dbReference type="Gene3D" id="3.40.50.300">
    <property type="entry name" value="P-loop containing nucleotide triphosphate hydrolases"/>
    <property type="match status" value="1"/>
</dbReference>
<accession>A0ABX0BNL4</accession>
<dbReference type="Proteomes" id="UP000470404">
    <property type="component" value="Unassembled WGS sequence"/>
</dbReference>
<gene>
    <name evidence="1" type="ORF">G3I59_02025</name>
</gene>
<comment type="caution">
    <text evidence="1">The sequence shown here is derived from an EMBL/GenBank/DDBJ whole genome shotgun (WGS) entry which is preliminary data.</text>
</comment>